<evidence type="ECO:0000313" key="1">
    <source>
        <dbReference type="EMBL" id="BEI91406.1"/>
    </source>
</evidence>
<dbReference type="Proteomes" id="UP001233271">
    <property type="component" value="Chromosome 4"/>
</dbReference>
<dbReference type="KEGG" id="ccac:CcaHIS019_0402260"/>
<accession>A0AA48L3R3</accession>
<gene>
    <name evidence="1" type="ORF">CcaverHIS019_0402260</name>
</gene>
<reference evidence="1" key="1">
    <citation type="journal article" date="2023" name="BMC Genomics">
        <title>Chromosome-level genome assemblies of Cutaneotrichosporon spp. (Trichosporonales, Basidiomycota) reveal imbalanced evolution between nucleotide sequences and chromosome synteny.</title>
        <authorList>
            <person name="Kobayashi Y."/>
            <person name="Kayamori A."/>
            <person name="Aoki K."/>
            <person name="Shiwa Y."/>
            <person name="Matsutani M."/>
            <person name="Fujita N."/>
            <person name="Sugita T."/>
            <person name="Iwasaki W."/>
            <person name="Tanaka N."/>
            <person name="Takashima M."/>
        </authorList>
    </citation>
    <scope>NUCLEOTIDE SEQUENCE</scope>
    <source>
        <strain evidence="1">HIS019</strain>
    </source>
</reference>
<dbReference type="RefSeq" id="XP_060456671.1">
    <property type="nucleotide sequence ID" value="XM_060600038.1"/>
</dbReference>
<keyword evidence="2" id="KW-1185">Reference proteome</keyword>
<name>A0AA48L3R3_9TREE</name>
<dbReference type="GeneID" id="85495276"/>
<sequence length="83" mass="9009">MLTGSKSTTGLYAPRIKAIPQRSFPFVKLFKYPSSLPISISSSSKTSTVASPLFIGALYKLVLPRPEIQTTSTSPTFHPHIVS</sequence>
<evidence type="ECO:0000313" key="2">
    <source>
        <dbReference type="Proteomes" id="UP001233271"/>
    </source>
</evidence>
<protein>
    <submittedName>
        <fullName evidence="1">Uncharacterized protein</fullName>
    </submittedName>
</protein>
<proteinExistence type="predicted"/>
<dbReference type="AlphaFoldDB" id="A0AA48L3R3"/>
<dbReference type="EMBL" id="AP028215">
    <property type="protein sequence ID" value="BEI91406.1"/>
    <property type="molecule type" value="Genomic_DNA"/>
</dbReference>
<organism evidence="1 2">
    <name type="scientific">Cutaneotrichosporon cavernicola</name>
    <dbReference type="NCBI Taxonomy" id="279322"/>
    <lineage>
        <taxon>Eukaryota</taxon>
        <taxon>Fungi</taxon>
        <taxon>Dikarya</taxon>
        <taxon>Basidiomycota</taxon>
        <taxon>Agaricomycotina</taxon>
        <taxon>Tremellomycetes</taxon>
        <taxon>Trichosporonales</taxon>
        <taxon>Trichosporonaceae</taxon>
        <taxon>Cutaneotrichosporon</taxon>
    </lineage>
</organism>